<dbReference type="AlphaFoldDB" id="D8IPU1"/>
<gene>
    <name evidence="2" type="ordered locus">Hsero_3509</name>
</gene>
<dbReference type="Pfam" id="PF22564">
    <property type="entry name" value="HAAS"/>
    <property type="match status" value="1"/>
</dbReference>
<accession>D8IPU1</accession>
<dbReference type="HOGENOM" id="CLU_089573_0_0_4"/>
<reference evidence="2 3" key="1">
    <citation type="submission" date="2010-04" db="EMBL/GenBank/DDBJ databases">
        <title>The genome of Herbaspirillum seropedicae SmR1, an endophytic, nitrogen-fixing, plant-growth promoting beta-Proteobacteria.</title>
        <authorList>
            <person name="Pedrosa F.O."/>
            <person name="Monteiro R.A."/>
            <person name="Wassem R."/>
            <person name="Cruz L.M."/>
            <person name="Ayub R.A."/>
            <person name="Colauto N.B."/>
            <person name="Fernandez M.A."/>
            <person name="Fungaro M.H.P."/>
            <person name="Grisard E.C."/>
            <person name="Hungria M."/>
            <person name="Madeira H.M.F."/>
            <person name="Nodari R.O."/>
            <person name="Osaku C.A."/>
            <person name="Petzl-Erler M.L."/>
            <person name="Terenzi H."/>
            <person name="Vieira L.G.E."/>
            <person name="Almeida M.I.M."/>
            <person name="Alves L.R."/>
            <person name="Arantes O.M.N."/>
            <person name="Balsanelli E."/>
            <person name="Barcellos F.G."/>
            <person name="Baura V.A."/>
            <person name="Binde D.R."/>
            <person name="Campo R.J."/>
            <person name="Chubatsu L.S."/>
            <person name="Chueire L.M.O."/>
            <person name="Ciferri R.R."/>
            <person name="Correa L.C."/>
            <person name="da Conceicao Silva J.L."/>
            <person name="Dabul A.N.G."/>
            <person name="Dambros B.P."/>
            <person name="Faoro H."/>
            <person name="Favetti A."/>
            <person name="Friedermann G."/>
            <person name="Furlaneto M.C."/>
            <person name="Gasques L.S."/>
            <person name="Gimenes C.C.T."/>
            <person name="Gioppo N.M.R."/>
            <person name="Glienke-Blanco C."/>
            <person name="Godoy L.P."/>
            <person name="Guerra M.P."/>
            <person name="Karp S."/>
            <person name="Kava-Cordeiro V."/>
            <person name="Margarido V.P."/>
            <person name="Mathioni S.M."/>
            <person name="Menck-Soares M.A."/>
            <person name="Murace N.K."/>
            <person name="Nicolas M.F."/>
            <person name="Oliveira C.E.C."/>
            <person name="Pagnan N.A.B."/>
            <person name="Pamphile J.A."/>
            <person name="Patussi E.V."/>
            <person name="Pereira L.F.P."/>
            <person name="Pereira-Ferrari L."/>
            <person name="Pinto F.G.S."/>
            <person name="Precoma C."/>
            <person name="Prioli A.J."/>
            <person name="Prioli S.M.A.P."/>
            <person name="Raittz R.T."/>
            <person name="Ramos H.J.O."/>
            <person name="Ribeiro E.M.S.F."/>
            <person name="Rigo L.U."/>
            <person name="Rocha C.L.M.S.C."/>
            <person name="Rocha S.N."/>
            <person name="Santos K."/>
            <person name="Satori D."/>
            <person name="Silva A.G."/>
            <person name="Simao R.C.G."/>
            <person name="Soares M.A.M."/>
            <person name="Souza E.M."/>
            <person name="Steffens M.B.R."/>
            <person name="Steindel M."/>
            <person name="Tadra-Sfeir M.Z."/>
            <person name="Takahashi E.K."/>
            <person name="Torres R.A."/>
            <person name="Valle J.S."/>
            <person name="Vernal J.I."/>
            <person name="Vilas-Boas L.A."/>
            <person name="Watanabe M.A.E."/>
            <person name="Weiss V.A."/>
            <person name="Yates M.A."/>
            <person name="Souza E.M."/>
        </authorList>
    </citation>
    <scope>NUCLEOTIDE SEQUENCE [LARGE SCALE GENOMIC DNA]</scope>
    <source>
        <strain evidence="2 3">SmR1</strain>
    </source>
</reference>
<sequence>MNKEEFLRTLRSALHGAAPSEIDDILADYRNHFDESSASGRSEEATAAALGDPVWLGREHLADLRDEAGGWLGAVKRFWTGMRQRRQRVGDNTERELAWIPGSRMVIRLPAEVSWRPAEQARAVLRGPAWLIEHVRLDSQQLRGRFKWRLFHSNHLRLELEGPAIETWSTVGSADLRLLNVSQAALRLELCGSGDIRVAGRAQHVTANVMGSGEIDLSLLEHLRATVKVVGSGEVKLGPSEEADLSLQGSGDITLLTRPTTIRTHVLGSGDIRMEGGWR</sequence>
<organism evidence="2 3">
    <name type="scientific">Herbaspirillum seropedicae (strain SmR1)</name>
    <dbReference type="NCBI Taxonomy" id="757424"/>
    <lineage>
        <taxon>Bacteria</taxon>
        <taxon>Pseudomonadati</taxon>
        <taxon>Pseudomonadota</taxon>
        <taxon>Betaproteobacteria</taxon>
        <taxon>Burkholderiales</taxon>
        <taxon>Oxalobacteraceae</taxon>
        <taxon>Herbaspirillum</taxon>
    </lineage>
</organism>
<name>D8IPU1_HERSS</name>
<dbReference type="GeneID" id="29389998"/>
<feature type="domain" description="Putative auto-transporter adhesin head GIN" evidence="1">
    <location>
        <begin position="169"/>
        <end position="259"/>
    </location>
</feature>
<dbReference type="KEGG" id="hse:Hsero_3509"/>
<protein>
    <recommendedName>
        <fullName evidence="1">Putative auto-transporter adhesin head GIN domain-containing protein</fullName>
    </recommendedName>
</protein>
<dbReference type="InterPro" id="IPR021255">
    <property type="entry name" value="DUF2807"/>
</dbReference>
<keyword evidence="3" id="KW-1185">Reference proteome</keyword>
<dbReference type="Pfam" id="PF10988">
    <property type="entry name" value="DUF2807"/>
    <property type="match status" value="1"/>
</dbReference>
<proteinExistence type="predicted"/>
<dbReference type="STRING" id="757424.Hsero_3509"/>
<dbReference type="eggNOG" id="COG4709">
    <property type="taxonomic scope" value="Bacteria"/>
</dbReference>
<dbReference type="OrthoDB" id="9804829at2"/>
<evidence type="ECO:0000313" key="3">
    <source>
        <dbReference type="Proteomes" id="UP000000329"/>
    </source>
</evidence>
<dbReference type="Proteomes" id="UP000000329">
    <property type="component" value="Chromosome"/>
</dbReference>
<evidence type="ECO:0000259" key="1">
    <source>
        <dbReference type="Pfam" id="PF10988"/>
    </source>
</evidence>
<dbReference type="Gene3D" id="2.160.20.120">
    <property type="match status" value="1"/>
</dbReference>
<evidence type="ECO:0000313" key="2">
    <source>
        <dbReference type="EMBL" id="ADJ64988.1"/>
    </source>
</evidence>
<dbReference type="RefSeq" id="WP_013235452.1">
    <property type="nucleotide sequence ID" value="NC_014323.1"/>
</dbReference>
<dbReference type="EMBL" id="CP002039">
    <property type="protein sequence ID" value="ADJ64988.1"/>
    <property type="molecule type" value="Genomic_DNA"/>
</dbReference>